<comment type="subcellular location">
    <subcellularLocation>
        <location evidence="1">Cell membrane</location>
        <topology evidence="1">Multi-pass membrane protein</topology>
    </subcellularLocation>
</comment>
<dbReference type="GO" id="GO:0005886">
    <property type="term" value="C:plasma membrane"/>
    <property type="evidence" value="ECO:0007669"/>
    <property type="project" value="UniProtKB-SubCell"/>
</dbReference>
<dbReference type="InterPro" id="IPR007140">
    <property type="entry name" value="DUF350"/>
</dbReference>
<dbReference type="AlphaFoldDB" id="A0A1F6CKJ1"/>
<keyword evidence="6 7" id="KW-0472">Membrane</keyword>
<reference evidence="8 9" key="1">
    <citation type="journal article" date="2016" name="Nat. Commun.">
        <title>Thousands of microbial genomes shed light on interconnected biogeochemical processes in an aquifer system.</title>
        <authorList>
            <person name="Anantharaman K."/>
            <person name="Brown C.T."/>
            <person name="Hug L.A."/>
            <person name="Sharon I."/>
            <person name="Castelle C.J."/>
            <person name="Probst A.J."/>
            <person name="Thomas B.C."/>
            <person name="Singh A."/>
            <person name="Wilkins M.J."/>
            <person name="Karaoz U."/>
            <person name="Brodie E.L."/>
            <person name="Williams K.H."/>
            <person name="Hubbard S.S."/>
            <person name="Banfield J.F."/>
        </authorList>
    </citation>
    <scope>NUCLEOTIDE SEQUENCE [LARGE SCALE GENOMIC DNA]</scope>
    <source>
        <strain evidence="9">RIFCSPLOWO2_12_FULL_64_10</strain>
    </source>
</reference>
<evidence type="ECO:0000256" key="7">
    <source>
        <dbReference type="SAM" id="Phobius"/>
    </source>
</evidence>
<evidence type="ECO:0008006" key="10">
    <source>
        <dbReference type="Google" id="ProtNLM"/>
    </source>
</evidence>
<dbReference type="EMBL" id="MFKF01000224">
    <property type="protein sequence ID" value="OGG49763.1"/>
    <property type="molecule type" value="Genomic_DNA"/>
</dbReference>
<dbReference type="Pfam" id="PF03994">
    <property type="entry name" value="DUF350"/>
    <property type="match status" value="1"/>
</dbReference>
<evidence type="ECO:0000256" key="5">
    <source>
        <dbReference type="ARBA" id="ARBA00022989"/>
    </source>
</evidence>
<accession>A0A1F6CKJ1</accession>
<keyword evidence="5 7" id="KW-1133">Transmembrane helix</keyword>
<keyword evidence="3" id="KW-1003">Cell membrane</keyword>
<keyword evidence="4 7" id="KW-0812">Transmembrane</keyword>
<gene>
    <name evidence="8" type="ORF">A3F84_16810</name>
</gene>
<organism evidence="8 9">
    <name type="scientific">Handelsmanbacteria sp. (strain RIFCSPLOWO2_12_FULL_64_10)</name>
    <dbReference type="NCBI Taxonomy" id="1817868"/>
    <lineage>
        <taxon>Bacteria</taxon>
        <taxon>Candidatus Handelsmaniibacteriota</taxon>
    </lineage>
</organism>
<evidence type="ECO:0000256" key="1">
    <source>
        <dbReference type="ARBA" id="ARBA00004651"/>
    </source>
</evidence>
<feature type="transmembrane region" description="Helical" evidence="7">
    <location>
        <begin position="6"/>
        <end position="26"/>
    </location>
</feature>
<name>A0A1F6CKJ1_HANXR</name>
<proteinExistence type="inferred from homology"/>
<sequence>MEQTLTNLGLSVLFAVLGLVLLFVGYRAIDMLTPGDMSHRIFEEGNVAAAILGAGFVVGLAMIIASAIS</sequence>
<evidence type="ECO:0000256" key="3">
    <source>
        <dbReference type="ARBA" id="ARBA00022475"/>
    </source>
</evidence>
<evidence type="ECO:0000256" key="2">
    <source>
        <dbReference type="ARBA" id="ARBA00005779"/>
    </source>
</evidence>
<feature type="transmembrane region" description="Helical" evidence="7">
    <location>
        <begin position="47"/>
        <end position="68"/>
    </location>
</feature>
<evidence type="ECO:0000313" key="9">
    <source>
        <dbReference type="Proteomes" id="UP000178606"/>
    </source>
</evidence>
<dbReference type="Proteomes" id="UP000178606">
    <property type="component" value="Unassembled WGS sequence"/>
</dbReference>
<comment type="similarity">
    <text evidence="2">Belongs to the UPF0719 family.</text>
</comment>
<evidence type="ECO:0000313" key="8">
    <source>
        <dbReference type="EMBL" id="OGG49763.1"/>
    </source>
</evidence>
<evidence type="ECO:0000256" key="4">
    <source>
        <dbReference type="ARBA" id="ARBA00022692"/>
    </source>
</evidence>
<comment type="caution">
    <text evidence="8">The sequence shown here is derived from an EMBL/GenBank/DDBJ whole genome shotgun (WGS) entry which is preliminary data.</text>
</comment>
<evidence type="ECO:0000256" key="6">
    <source>
        <dbReference type="ARBA" id="ARBA00023136"/>
    </source>
</evidence>
<protein>
    <recommendedName>
        <fullName evidence="10">DUF350 domain-containing protein</fullName>
    </recommendedName>
</protein>